<dbReference type="RefSeq" id="WP_204292755.1">
    <property type="nucleotide sequence ID" value="NZ_BAAAGZ010000063.1"/>
</dbReference>
<proteinExistence type="predicted"/>
<evidence type="ECO:0000313" key="2">
    <source>
        <dbReference type="Proteomes" id="UP000647860"/>
    </source>
</evidence>
<comment type="caution">
    <text evidence="1">The sequence shown here is derived from an EMBL/GenBank/DDBJ whole genome shotgun (WGS) entry which is preliminary data.</text>
</comment>
<protein>
    <submittedName>
        <fullName evidence="1">Uncharacterized protein</fullName>
    </submittedName>
</protein>
<sequence length="239" mass="25463">MALPVFYARPELVGSTLNVVPAPASWDTAGSLGQVRSAAFTADVLAAIAPTMAVVPDPLALRLDIGLPDTVPLLLHNDLDNYLFTLVPTLTKGTLRQFASVWATKQHAATSSVAVCQTRPTPDPGGMYSLQVHTTASATTTTYKRQIHDQISTAPPLPDGGIALQLAFVIGPRRAWPNLWKATIDSLGPILGRDPGAREWDTRDDRITNLGLHCTTDPSVGNQVTIAIRACTTDTHTAP</sequence>
<gene>
    <name evidence="1" type="ORF">Vgi01_51150</name>
</gene>
<evidence type="ECO:0000313" key="1">
    <source>
        <dbReference type="EMBL" id="GIJ18431.1"/>
    </source>
</evidence>
<name>A0ABQ4IKJ5_9ACTN</name>
<reference evidence="1 2" key="1">
    <citation type="submission" date="2021-01" db="EMBL/GenBank/DDBJ databases">
        <title>Whole genome shotgun sequence of Verrucosispora gifhornensis NBRC 16317.</title>
        <authorList>
            <person name="Komaki H."/>
            <person name="Tamura T."/>
        </authorList>
    </citation>
    <scope>NUCLEOTIDE SEQUENCE [LARGE SCALE GENOMIC DNA]</scope>
    <source>
        <strain evidence="1 2">NBRC 16317</strain>
    </source>
</reference>
<accession>A0ABQ4IKJ5</accession>
<dbReference type="EMBL" id="BOPA01000040">
    <property type="protein sequence ID" value="GIJ18431.1"/>
    <property type="molecule type" value="Genomic_DNA"/>
</dbReference>
<keyword evidence="2" id="KW-1185">Reference proteome</keyword>
<dbReference type="Proteomes" id="UP000647860">
    <property type="component" value="Unassembled WGS sequence"/>
</dbReference>
<organism evidence="1 2">
    <name type="scientific">Micromonospora gifhornensis</name>
    <dbReference type="NCBI Taxonomy" id="84594"/>
    <lineage>
        <taxon>Bacteria</taxon>
        <taxon>Bacillati</taxon>
        <taxon>Actinomycetota</taxon>
        <taxon>Actinomycetes</taxon>
        <taxon>Micromonosporales</taxon>
        <taxon>Micromonosporaceae</taxon>
        <taxon>Micromonospora</taxon>
    </lineage>
</organism>